<dbReference type="EMBL" id="UHBY01000003">
    <property type="protein sequence ID" value="SUL34031.1"/>
    <property type="molecule type" value="Genomic_DNA"/>
</dbReference>
<dbReference type="AlphaFoldDB" id="A0A380EG00"/>
<protein>
    <submittedName>
        <fullName evidence="1">Cytochrome d ubiquinol oxidase subunit II</fullName>
        <ecNumber evidence="1">1.10.3.-</ecNumber>
    </submittedName>
</protein>
<evidence type="ECO:0000313" key="1">
    <source>
        <dbReference type="EMBL" id="SUL34031.1"/>
    </source>
</evidence>
<gene>
    <name evidence="1" type="ORF">NCTC10702_01647</name>
</gene>
<proteinExistence type="predicted"/>
<organism evidence="1 2">
    <name type="scientific">Staphylococcus aureus</name>
    <dbReference type="NCBI Taxonomy" id="1280"/>
    <lineage>
        <taxon>Bacteria</taxon>
        <taxon>Bacillati</taxon>
        <taxon>Bacillota</taxon>
        <taxon>Bacilli</taxon>
        <taxon>Bacillales</taxon>
        <taxon>Staphylococcaceae</taxon>
        <taxon>Staphylococcus</taxon>
    </lineage>
</organism>
<dbReference type="Proteomes" id="UP000254116">
    <property type="component" value="Unassembled WGS sequence"/>
</dbReference>
<keyword evidence="1" id="KW-0560">Oxidoreductase</keyword>
<name>A0A380EG00_STAAU</name>
<accession>A0A380EG00</accession>
<sequence>MVVLFCYIIIASIDFGAGFFALHSKLTGDERKLIT</sequence>
<dbReference type="EC" id="1.10.3.-" evidence="1"/>
<evidence type="ECO:0000313" key="2">
    <source>
        <dbReference type="Proteomes" id="UP000254116"/>
    </source>
</evidence>
<reference evidence="1 2" key="1">
    <citation type="submission" date="2018-06" db="EMBL/GenBank/DDBJ databases">
        <authorList>
            <consortium name="Pathogen Informatics"/>
            <person name="Doyle S."/>
        </authorList>
    </citation>
    <scope>NUCLEOTIDE SEQUENCE [LARGE SCALE GENOMIC DNA]</scope>
    <source>
        <strain evidence="1 2">NCTC10702</strain>
    </source>
</reference>
<dbReference type="GO" id="GO:0016491">
    <property type="term" value="F:oxidoreductase activity"/>
    <property type="evidence" value="ECO:0007669"/>
    <property type="project" value="UniProtKB-KW"/>
</dbReference>